<accession>A0ABW6YH15</accession>
<dbReference type="SUPFAM" id="SSF48452">
    <property type="entry name" value="TPR-like"/>
    <property type="match status" value="2"/>
</dbReference>
<dbReference type="PANTHER" id="PTHR47691">
    <property type="entry name" value="REGULATOR-RELATED"/>
    <property type="match status" value="1"/>
</dbReference>
<keyword evidence="2" id="KW-0902">Two-component regulatory system</keyword>
<dbReference type="SUPFAM" id="SSF46894">
    <property type="entry name" value="C-terminal effector domain of the bipartite response regulators"/>
    <property type="match status" value="1"/>
</dbReference>
<dbReference type="CDD" id="cd15831">
    <property type="entry name" value="BTAD"/>
    <property type="match status" value="1"/>
</dbReference>
<dbReference type="Pfam" id="PF03704">
    <property type="entry name" value="BTAD"/>
    <property type="match status" value="1"/>
</dbReference>
<dbReference type="SMART" id="SM01043">
    <property type="entry name" value="BTAD"/>
    <property type="match status" value="1"/>
</dbReference>
<feature type="region of interest" description="Disordered" evidence="5">
    <location>
        <begin position="729"/>
        <end position="753"/>
    </location>
</feature>
<name>A0ABW6YH15_9ACTN</name>
<dbReference type="EMBL" id="JBIBSM010000013">
    <property type="protein sequence ID" value="MFF8279141.1"/>
    <property type="molecule type" value="Genomic_DNA"/>
</dbReference>
<comment type="caution">
    <text evidence="7">The sequence shown here is derived from an EMBL/GenBank/DDBJ whole genome shotgun (WGS) entry which is preliminary data.</text>
</comment>
<dbReference type="InterPro" id="IPR036388">
    <property type="entry name" value="WH-like_DNA-bd_sf"/>
</dbReference>
<protein>
    <submittedName>
        <fullName evidence="7">BTAD domain-containing putative transcriptional regulator</fullName>
    </submittedName>
</protein>
<dbReference type="Gene3D" id="1.10.10.10">
    <property type="entry name" value="Winged helix-like DNA-binding domain superfamily/Winged helix DNA-binding domain"/>
    <property type="match status" value="1"/>
</dbReference>
<dbReference type="SMART" id="SM00862">
    <property type="entry name" value="Trans_reg_C"/>
    <property type="match status" value="1"/>
</dbReference>
<dbReference type="RefSeq" id="WP_391936180.1">
    <property type="nucleotide sequence ID" value="NZ_JBIBSM010000013.1"/>
</dbReference>
<dbReference type="InterPro" id="IPR011990">
    <property type="entry name" value="TPR-like_helical_dom_sf"/>
</dbReference>
<keyword evidence="3 4" id="KW-0238">DNA-binding</keyword>
<evidence type="ECO:0000313" key="8">
    <source>
        <dbReference type="Proteomes" id="UP001603013"/>
    </source>
</evidence>
<dbReference type="InterPro" id="IPR016032">
    <property type="entry name" value="Sig_transdc_resp-reg_C-effctor"/>
</dbReference>
<dbReference type="PROSITE" id="PS51755">
    <property type="entry name" value="OMPR_PHOB"/>
    <property type="match status" value="1"/>
</dbReference>
<evidence type="ECO:0000259" key="6">
    <source>
        <dbReference type="PROSITE" id="PS51755"/>
    </source>
</evidence>
<proteinExistence type="inferred from homology"/>
<reference evidence="7 8" key="1">
    <citation type="submission" date="2024-10" db="EMBL/GenBank/DDBJ databases">
        <title>The Natural Products Discovery Center: Release of the First 8490 Sequenced Strains for Exploring Actinobacteria Biosynthetic Diversity.</title>
        <authorList>
            <person name="Kalkreuter E."/>
            <person name="Kautsar S.A."/>
            <person name="Yang D."/>
            <person name="Bader C.D."/>
            <person name="Teijaro C.N."/>
            <person name="Fluegel L."/>
            <person name="Davis C.M."/>
            <person name="Simpson J.R."/>
            <person name="Lauterbach L."/>
            <person name="Steele A.D."/>
            <person name="Gui C."/>
            <person name="Meng S."/>
            <person name="Li G."/>
            <person name="Viehrig K."/>
            <person name="Ye F."/>
            <person name="Su P."/>
            <person name="Kiefer A.F."/>
            <person name="Nichols A."/>
            <person name="Cepeda A.J."/>
            <person name="Yan W."/>
            <person name="Fan B."/>
            <person name="Jiang Y."/>
            <person name="Adhikari A."/>
            <person name="Zheng C.-J."/>
            <person name="Schuster L."/>
            <person name="Cowan T.M."/>
            <person name="Smanski M.J."/>
            <person name="Chevrette M.G."/>
            <person name="De Carvalho L.P.S."/>
            <person name="Shen B."/>
        </authorList>
    </citation>
    <scope>NUCLEOTIDE SEQUENCE [LARGE SCALE GENOMIC DNA]</scope>
    <source>
        <strain evidence="7 8">NPDC015755</strain>
    </source>
</reference>
<feature type="DNA-binding region" description="OmpR/PhoB-type" evidence="4">
    <location>
        <begin position="1"/>
        <end position="91"/>
    </location>
</feature>
<evidence type="ECO:0000256" key="5">
    <source>
        <dbReference type="SAM" id="MobiDB-lite"/>
    </source>
</evidence>
<dbReference type="Proteomes" id="UP001603013">
    <property type="component" value="Unassembled WGS sequence"/>
</dbReference>
<dbReference type="InterPro" id="IPR027417">
    <property type="entry name" value="P-loop_NTPase"/>
</dbReference>
<evidence type="ECO:0000313" key="7">
    <source>
        <dbReference type="EMBL" id="MFF8279141.1"/>
    </source>
</evidence>
<feature type="domain" description="OmpR/PhoB-type" evidence="6">
    <location>
        <begin position="1"/>
        <end position="91"/>
    </location>
</feature>
<evidence type="ECO:0000256" key="3">
    <source>
        <dbReference type="ARBA" id="ARBA00023125"/>
    </source>
</evidence>
<evidence type="ECO:0000256" key="2">
    <source>
        <dbReference type="ARBA" id="ARBA00023012"/>
    </source>
</evidence>
<dbReference type="InterPro" id="IPR001867">
    <property type="entry name" value="OmpR/PhoB-type_DNA-bd"/>
</dbReference>
<dbReference type="SUPFAM" id="SSF52540">
    <property type="entry name" value="P-loop containing nucleoside triphosphate hydrolases"/>
    <property type="match status" value="1"/>
</dbReference>
<comment type="similarity">
    <text evidence="1">Belongs to the AfsR/DnrI/RedD regulatory family.</text>
</comment>
<sequence length="1088" mass="116808">MRTVLLGPVGARADDGTPIGIGGLRLRMLLARLALEAGRPVSVDALVDGLWGTEPPAEAGNALQALVSRLRKALRGVGAVESVAGGYRLVARQEDVDVHRFEELAGRGRRELAAGRLEAAASTLDEALGLWRGAALADVREAPFARAAASRLDGLRDAAAEDRYDAELRLGRHADVLADLEAAGVENPLSERLAGLRMRALSAAGRQSDAFAVYEETRGRLGEELGVDPSPELRDVHLALLRGELKAPTAVRRESATHRLPARLTSFVGRERELDTLAELLAACRLVTIVGFGGAGKTRLSVEAVSRHRAYGRGRVWFVPLAGVGPGDRLADAVLGALSSQEGRLYDQGQAPHVTPVDRLVEMFDGGEAVLVLDNCEHLVEAAAHLVDELLDRLPELRILATSREALAITGEALCPLGPLEVPTGPGVGELPEADGADAGDSAAVRLFVDRAAGVRPGFTLDGSTVGAVVEICRRLDGMPLALELAAAKLRSMSVDQIARRLDDRFRLLTSGSRTALPRQRTLLALVEWSWDLLDERERALARRLSVFPGGATVAALEAVCPDESLPAEDVLHVLGSLVEKSLVVASDSASAPEGVDGGEPRYRMLETVRAYAAERLARAGDAMAPRFADHFLALAEEHEPLLRTRDQLRAIALFDAEHDNMVCALRTVLDAGDATRAARFVRGMFWYWGIRGMTAQFETFLDAVLALGDALAPEARVALGLVRSAAGVPAQDPAPTSADTTEPKRADGTAGAAVDADSAEVLGFHPSLPLLRMSQLADDPELRDRGRRQALNSPDPWVRASAHWAHDFVLTEQGDLDTGAHARREALRGFEEAGDRWGLVMSLLPLGRDHSLRAEYGPAVAAFERAVAISSELGTEEHLSWTWSRLARERMRAGDLEGAVRDIHAAQRQAGERGHRRLEVALLAGLADAHRLAGDLDLADDALDRMEAQAHRLPYPREMTRDVIAATRMANRLAEGATERARALLPRAVRGFLARGESEGLAWVALLPAWLLAREDDPVGAATVVGTTRALRGAFDHGDPELRALVIELTGRLGEEGYRAAYDRGATLPRPDALHRLTDMAVLPAPS</sequence>
<dbReference type="PANTHER" id="PTHR47691:SF3">
    <property type="entry name" value="HTH-TYPE TRANSCRIPTIONAL REGULATOR RV0890C-RELATED"/>
    <property type="match status" value="1"/>
</dbReference>
<organism evidence="7 8">
    <name type="scientific">Streptomyces lateritius</name>
    <dbReference type="NCBI Taxonomy" id="67313"/>
    <lineage>
        <taxon>Bacteria</taxon>
        <taxon>Bacillati</taxon>
        <taxon>Actinomycetota</taxon>
        <taxon>Actinomycetes</taxon>
        <taxon>Kitasatosporales</taxon>
        <taxon>Streptomycetaceae</taxon>
        <taxon>Streptomyces</taxon>
    </lineage>
</organism>
<keyword evidence="8" id="KW-1185">Reference proteome</keyword>
<dbReference type="Pfam" id="PF25872">
    <property type="entry name" value="HTH_77"/>
    <property type="match status" value="1"/>
</dbReference>
<dbReference type="InterPro" id="IPR005158">
    <property type="entry name" value="BTAD"/>
</dbReference>
<dbReference type="Pfam" id="PF00486">
    <property type="entry name" value="Trans_reg_C"/>
    <property type="match status" value="1"/>
</dbReference>
<gene>
    <name evidence="7" type="ORF">ACF05T_23955</name>
</gene>
<evidence type="ECO:0000256" key="4">
    <source>
        <dbReference type="PROSITE-ProRule" id="PRU01091"/>
    </source>
</evidence>
<evidence type="ECO:0000256" key="1">
    <source>
        <dbReference type="ARBA" id="ARBA00005820"/>
    </source>
</evidence>
<dbReference type="Gene3D" id="1.25.40.10">
    <property type="entry name" value="Tetratricopeptide repeat domain"/>
    <property type="match status" value="2"/>
</dbReference>
<dbReference type="InterPro" id="IPR058852">
    <property type="entry name" value="HTH_77"/>
</dbReference>